<dbReference type="Pfam" id="PF01370">
    <property type="entry name" value="Epimerase"/>
    <property type="match status" value="1"/>
</dbReference>
<evidence type="ECO:0000313" key="3">
    <source>
        <dbReference type="Proteomes" id="UP000484381"/>
    </source>
</evidence>
<dbReference type="InterPro" id="IPR001509">
    <property type="entry name" value="Epimerase_deHydtase"/>
</dbReference>
<reference evidence="2 3" key="1">
    <citation type="submission" date="2019-10" db="EMBL/GenBank/DDBJ databases">
        <title>Paraburkholderia sp. isolated from nodules of Mimosa pudica from Brazilian Atlantic Forest soils.</title>
        <authorList>
            <person name="Paulitsch F."/>
            <person name="Hungria M."/>
            <person name="Dall'Agnol R."/>
        </authorList>
    </citation>
    <scope>NUCLEOTIDE SEQUENCE [LARGE SCALE GENOMIC DNA]</scope>
    <source>
        <strain evidence="2 3">CNPSo 3157</strain>
    </source>
</reference>
<dbReference type="Proteomes" id="UP000484381">
    <property type="component" value="Unassembled WGS sequence"/>
</dbReference>
<evidence type="ECO:0000259" key="1">
    <source>
        <dbReference type="Pfam" id="PF01370"/>
    </source>
</evidence>
<proteinExistence type="predicted"/>
<comment type="caution">
    <text evidence="2">The sequence shown here is derived from an EMBL/GenBank/DDBJ whole genome shotgun (WGS) entry which is preliminary data.</text>
</comment>
<dbReference type="SUPFAM" id="SSF51735">
    <property type="entry name" value="NAD(P)-binding Rossmann-fold domains"/>
    <property type="match status" value="1"/>
</dbReference>
<dbReference type="EMBL" id="WHNP01000031">
    <property type="protein sequence ID" value="MPW20600.1"/>
    <property type="molecule type" value="Genomic_DNA"/>
</dbReference>
<dbReference type="InterPro" id="IPR036291">
    <property type="entry name" value="NAD(P)-bd_dom_sf"/>
</dbReference>
<organism evidence="2 3">
    <name type="scientific">Paraburkholderia franconis</name>
    <dbReference type="NCBI Taxonomy" id="2654983"/>
    <lineage>
        <taxon>Bacteria</taxon>
        <taxon>Pseudomonadati</taxon>
        <taxon>Pseudomonadota</taxon>
        <taxon>Betaproteobacteria</taxon>
        <taxon>Burkholderiales</taxon>
        <taxon>Burkholderiaceae</taxon>
        <taxon>Paraburkholderia</taxon>
    </lineage>
</organism>
<gene>
    <name evidence="2" type="ORF">GCT13_27900</name>
</gene>
<name>A0A7X1NEN9_9BURK</name>
<feature type="domain" description="NAD-dependent epimerase/dehydratase" evidence="1">
    <location>
        <begin position="39"/>
        <end position="171"/>
    </location>
</feature>
<protein>
    <submittedName>
        <fullName evidence="2">Sugar nucleotide-binding protein</fullName>
    </submittedName>
</protein>
<keyword evidence="3" id="KW-1185">Reference proteome</keyword>
<evidence type="ECO:0000313" key="2">
    <source>
        <dbReference type="EMBL" id="MPW20600.1"/>
    </source>
</evidence>
<accession>A0A7X1NEN9</accession>
<dbReference type="Gene3D" id="3.40.50.720">
    <property type="entry name" value="NAD(P)-binding Rossmann-like Domain"/>
    <property type="match status" value="1"/>
</dbReference>
<sequence length="265" mass="29310">MIALTAHGALAQEFLKGREAEIISYRALGEKEFLERICEAETIIHNASAIQCDDIEHALSSNFDVTRVLVRTLEKKNPGVHLVHISSMSILDTACAKRYASPSTMDAYAYSKYLAETYILKSSLARVSSVRFATLFYSDPSRDGLSKLVSDAARLNSIELINDGESQRDFLPLPVAVEYLDKICASQTIGKRCLTLASGRATSFRDIAQILNALAPTLEIKNRVIENSRPVLSSFSKESIEQIGEINFSLAEAIESYFNFLKNSS</sequence>
<dbReference type="RefSeq" id="WP_152763553.1">
    <property type="nucleotide sequence ID" value="NZ_WHNP01000031.1"/>
</dbReference>
<dbReference type="AlphaFoldDB" id="A0A7X1NEN9"/>